<feature type="transmembrane region" description="Helical" evidence="7">
    <location>
        <begin position="276"/>
        <end position="294"/>
    </location>
</feature>
<evidence type="ECO:0000256" key="4">
    <source>
        <dbReference type="ARBA" id="ARBA00022692"/>
    </source>
</evidence>
<keyword evidence="6 7" id="KW-0472">Membrane</keyword>
<dbReference type="GO" id="GO:0005774">
    <property type="term" value="C:vacuolar membrane"/>
    <property type="evidence" value="ECO:0007669"/>
    <property type="project" value="UniProtKB-SubCell"/>
</dbReference>
<evidence type="ECO:0000256" key="2">
    <source>
        <dbReference type="ARBA" id="ARBA00006779"/>
    </source>
</evidence>
<proteinExistence type="inferred from homology"/>
<reference evidence="9" key="2">
    <citation type="submission" date="2020-07" db="EMBL/GenBank/DDBJ databases">
        <authorList>
            <person name="Vera ALvarez R."/>
            <person name="Arias-Moreno D.M."/>
            <person name="Jimenez-Jacinto V."/>
            <person name="Jimenez-Bremont J.F."/>
            <person name="Swaminathan K."/>
            <person name="Moose S.P."/>
            <person name="Guerrero-Gonzalez M.L."/>
            <person name="Marino-Ramirez L."/>
            <person name="Landsman D."/>
            <person name="Rodriguez-Kessler M."/>
            <person name="Delgado-Sanchez P."/>
        </authorList>
    </citation>
    <scope>NUCLEOTIDE SEQUENCE</scope>
    <source>
        <tissue evidence="9">Cladode</tissue>
    </source>
</reference>
<evidence type="ECO:0000256" key="1">
    <source>
        <dbReference type="ARBA" id="ARBA00004128"/>
    </source>
</evidence>
<organism evidence="9">
    <name type="scientific">Opuntia streptacantha</name>
    <name type="common">Prickly pear cactus</name>
    <name type="synonym">Opuntia cardona</name>
    <dbReference type="NCBI Taxonomy" id="393608"/>
    <lineage>
        <taxon>Eukaryota</taxon>
        <taxon>Viridiplantae</taxon>
        <taxon>Streptophyta</taxon>
        <taxon>Embryophyta</taxon>
        <taxon>Tracheophyta</taxon>
        <taxon>Spermatophyta</taxon>
        <taxon>Magnoliopsida</taxon>
        <taxon>eudicotyledons</taxon>
        <taxon>Gunneridae</taxon>
        <taxon>Pentapetalae</taxon>
        <taxon>Caryophyllales</taxon>
        <taxon>Cactineae</taxon>
        <taxon>Cactaceae</taxon>
        <taxon>Opuntioideae</taxon>
        <taxon>Opuntia</taxon>
    </lineage>
</organism>
<evidence type="ECO:0000256" key="6">
    <source>
        <dbReference type="ARBA" id="ARBA00023136"/>
    </source>
</evidence>
<feature type="domain" description="THH1/TOM1/TOM3" evidence="8">
    <location>
        <begin position="36"/>
        <end position="305"/>
    </location>
</feature>
<evidence type="ECO:0000256" key="7">
    <source>
        <dbReference type="SAM" id="Phobius"/>
    </source>
</evidence>
<sequence length="315" mass="35767">MVGHPPHFSNGDGLVPRRMNLDIEIDSHTNIYGTISAWWNRMMDGNKDWQKGVYLSLCACSAVLALIGLVQLIRIQLRAPDCGWTTQKVFHLMNFIVNGCRALLFGLYDKVSQIRPRTIQIMLVEVPGLLFFSTYTLLLLFWAEIYHQARCLPTDYIRPIYYTVNGAVYIIEIMLWICLGLSKSTVALQAARVVLSVVSLIVALGFLIYGVRLFFILRSFPMESKGRQKKLHEVSHVAVVCCTCFLGRCAVAAISAFFDDDLSLEVDAMTQPLGDLLYYMTVEIVPSALVLFILRKLPPKRVSDEKQMQFQTEWD</sequence>
<accession>A0A7C9FGC3</accession>
<keyword evidence="3" id="KW-0926">Vacuole</keyword>
<dbReference type="Pfam" id="PF06454">
    <property type="entry name" value="THH1_TOM1-3_dom"/>
    <property type="match status" value="1"/>
</dbReference>
<feature type="transmembrane region" description="Helical" evidence="7">
    <location>
        <begin position="159"/>
        <end position="182"/>
    </location>
</feature>
<name>A0A7C9FGC3_OPUST</name>
<keyword evidence="5 7" id="KW-1133">Transmembrane helix</keyword>
<dbReference type="InterPro" id="IPR009457">
    <property type="entry name" value="THH1/TOM1/TOM3_dom"/>
</dbReference>
<protein>
    <recommendedName>
        <fullName evidence="8">THH1/TOM1/TOM3 domain-containing protein</fullName>
    </recommendedName>
</protein>
<dbReference type="InterPro" id="IPR040226">
    <property type="entry name" value="THH1/TOM1/TOM3"/>
</dbReference>
<comment type="subcellular location">
    <subcellularLocation>
        <location evidence="1">Vacuole membrane</location>
        <topology evidence="1">Multi-pass membrane protein</topology>
    </subcellularLocation>
</comment>
<evidence type="ECO:0000259" key="8">
    <source>
        <dbReference type="Pfam" id="PF06454"/>
    </source>
</evidence>
<feature type="transmembrane region" description="Helical" evidence="7">
    <location>
        <begin position="128"/>
        <end position="147"/>
    </location>
</feature>
<comment type="similarity">
    <text evidence="2">Belongs to the plant tobamovirus multiplication TOM1 protein family.</text>
</comment>
<reference evidence="9" key="1">
    <citation type="journal article" date="2013" name="J. Plant Res.">
        <title>Effect of fungi and light on seed germination of three Opuntia species from semiarid lands of central Mexico.</title>
        <authorList>
            <person name="Delgado-Sanchez P."/>
            <person name="Jimenez-Bremont J.F."/>
            <person name="Guerrero-Gonzalez Mde L."/>
            <person name="Flores J."/>
        </authorList>
    </citation>
    <scope>NUCLEOTIDE SEQUENCE</scope>
    <source>
        <tissue evidence="9">Cladode</tissue>
    </source>
</reference>
<dbReference type="AlphaFoldDB" id="A0A7C9FGC3"/>
<feature type="transmembrane region" description="Helical" evidence="7">
    <location>
        <begin position="89"/>
        <end position="108"/>
    </location>
</feature>
<evidence type="ECO:0000313" key="9">
    <source>
        <dbReference type="EMBL" id="MBA4679848.1"/>
    </source>
</evidence>
<evidence type="ECO:0000256" key="5">
    <source>
        <dbReference type="ARBA" id="ARBA00022989"/>
    </source>
</evidence>
<evidence type="ECO:0000256" key="3">
    <source>
        <dbReference type="ARBA" id="ARBA00022554"/>
    </source>
</evidence>
<dbReference type="PANTHER" id="PTHR31142">
    <property type="entry name" value="TOBAMOVIRUS MULTIPLICATION PROTEIN 1-LIKE ISOFORM X1"/>
    <property type="match status" value="1"/>
</dbReference>
<feature type="transmembrane region" description="Helical" evidence="7">
    <location>
        <begin position="53"/>
        <end position="77"/>
    </location>
</feature>
<dbReference type="PANTHER" id="PTHR31142:SF22">
    <property type="entry name" value="TOBAMOVIRUS MULTIPLICATION PROTEIN 1-LIKE"/>
    <property type="match status" value="1"/>
</dbReference>
<feature type="transmembrane region" description="Helical" evidence="7">
    <location>
        <begin position="194"/>
        <end position="215"/>
    </location>
</feature>
<keyword evidence="4 7" id="KW-0812">Transmembrane</keyword>
<dbReference type="EMBL" id="GISG01284852">
    <property type="protein sequence ID" value="MBA4679848.1"/>
    <property type="molecule type" value="Transcribed_RNA"/>
</dbReference>